<dbReference type="EMBL" id="LFND01000005">
    <property type="protein sequence ID" value="KMQ61531.1"/>
    <property type="molecule type" value="Genomic_DNA"/>
</dbReference>
<accession>A0A0J7I6T9</accession>
<comment type="caution">
    <text evidence="1">The sequence shown here is derived from an EMBL/GenBank/DDBJ whole genome shotgun (WGS) entry which is preliminary data.</text>
</comment>
<dbReference type="Gene3D" id="1.20.1440.60">
    <property type="entry name" value="23S rRNA-intervening sequence"/>
    <property type="match status" value="1"/>
</dbReference>
<dbReference type="CDD" id="cd16377">
    <property type="entry name" value="23S_rRNA_IVP_like"/>
    <property type="match status" value="1"/>
</dbReference>
<dbReference type="AlphaFoldDB" id="A0A0J7I6T9"/>
<dbReference type="RefSeq" id="WP_048507698.1">
    <property type="nucleotide sequence ID" value="NZ_LFND01000005.1"/>
</dbReference>
<proteinExistence type="predicted"/>
<keyword evidence="1" id="KW-0687">Ribonucleoprotein</keyword>
<dbReference type="PATRIC" id="fig|558151.6.peg.3405"/>
<dbReference type="InterPro" id="IPR036583">
    <property type="entry name" value="23S_rRNA_IVS_sf"/>
</dbReference>
<dbReference type="SUPFAM" id="SSF158446">
    <property type="entry name" value="IVS-encoded protein-like"/>
    <property type="match status" value="1"/>
</dbReference>
<dbReference type="InterPro" id="IPR012657">
    <property type="entry name" value="23S_rRNA-intervening_sequence"/>
</dbReference>
<sequence length="120" mass="13918">MHNFRDLEVWTKSMKLCKVFYLASNDFPKDEMFGLTSQSRRSLYSIPSNIAEGAGRDTNAQFSHFLNIALGSSFEFETQILIANDLGFFKNDDFNIIYSEIKHIQNMLAKLKQKFNTQTF</sequence>
<dbReference type="GO" id="GO:0005840">
    <property type="term" value="C:ribosome"/>
    <property type="evidence" value="ECO:0007669"/>
    <property type="project" value="UniProtKB-KW"/>
</dbReference>
<dbReference type="PANTHER" id="PTHR38471">
    <property type="entry name" value="FOUR HELIX BUNDLE PROTEIN"/>
    <property type="match status" value="1"/>
</dbReference>
<dbReference type="Proteomes" id="UP000036261">
    <property type="component" value="Unassembled WGS sequence"/>
</dbReference>
<dbReference type="STRING" id="558151.ACM46_16090"/>
<dbReference type="PANTHER" id="PTHR38471:SF2">
    <property type="entry name" value="FOUR HELIX BUNDLE PROTEIN"/>
    <property type="match status" value="1"/>
</dbReference>
<dbReference type="NCBIfam" id="TIGR02436">
    <property type="entry name" value="four helix bundle protein"/>
    <property type="match status" value="1"/>
</dbReference>
<evidence type="ECO:0000313" key="2">
    <source>
        <dbReference type="Proteomes" id="UP000036261"/>
    </source>
</evidence>
<reference evidence="1 2" key="1">
    <citation type="journal article" date="2013" name="Int. J. Syst. Evol. Microbiol.">
        <title>Chryseobacterium angstadtii sp. nov., isolated from a newt tank.</title>
        <authorList>
            <person name="Kirk K.E."/>
            <person name="Hoffman J.A."/>
            <person name="Smith K.A."/>
            <person name="Strahan B.L."/>
            <person name="Failor K.C."/>
            <person name="Krebs J.E."/>
            <person name="Gale A.N."/>
            <person name="Do T.D."/>
            <person name="Sontag T.C."/>
            <person name="Batties A.M."/>
            <person name="Mistiszyn K."/>
            <person name="Newman J.D."/>
        </authorList>
    </citation>
    <scope>NUCLEOTIDE SEQUENCE [LARGE SCALE GENOMIC DNA]</scope>
    <source>
        <strain evidence="1 2">KM</strain>
    </source>
</reference>
<organism evidence="1 2">
    <name type="scientific">Chryseobacterium angstadtii</name>
    <dbReference type="NCBI Taxonomy" id="558151"/>
    <lineage>
        <taxon>Bacteria</taxon>
        <taxon>Pseudomonadati</taxon>
        <taxon>Bacteroidota</taxon>
        <taxon>Flavobacteriia</taxon>
        <taxon>Flavobacteriales</taxon>
        <taxon>Weeksellaceae</taxon>
        <taxon>Chryseobacterium group</taxon>
        <taxon>Chryseobacterium</taxon>
    </lineage>
</organism>
<keyword evidence="2" id="KW-1185">Reference proteome</keyword>
<evidence type="ECO:0000313" key="1">
    <source>
        <dbReference type="EMBL" id="KMQ61531.1"/>
    </source>
</evidence>
<dbReference type="Pfam" id="PF05635">
    <property type="entry name" value="23S_rRNA_IVP"/>
    <property type="match status" value="1"/>
</dbReference>
<protein>
    <submittedName>
        <fullName evidence="1">30S ribosomal protein S23</fullName>
    </submittedName>
</protein>
<name>A0A0J7I6T9_9FLAO</name>
<gene>
    <name evidence="1" type="ORF">ACM46_16090</name>
</gene>
<keyword evidence="1" id="KW-0689">Ribosomal protein</keyword>
<dbReference type="OrthoDB" id="9811959at2"/>